<accession>X1ECE3</accession>
<evidence type="ECO:0000313" key="1">
    <source>
        <dbReference type="EMBL" id="GAH30287.1"/>
    </source>
</evidence>
<sequence length="90" mass="10405">SLGRIFARIDSGITNKERVKQIGKYLKKHEIIDADNCWICSGLVKEIQHFADLISESLEDYQFETFIIGVKIDEDIIEREQKLLDFTGSE</sequence>
<feature type="non-terminal residue" evidence="1">
    <location>
        <position position="1"/>
    </location>
</feature>
<organism evidence="1">
    <name type="scientific">marine sediment metagenome</name>
    <dbReference type="NCBI Taxonomy" id="412755"/>
    <lineage>
        <taxon>unclassified sequences</taxon>
        <taxon>metagenomes</taxon>
        <taxon>ecological metagenomes</taxon>
    </lineage>
</organism>
<reference evidence="1" key="1">
    <citation type="journal article" date="2014" name="Front. Microbiol.">
        <title>High frequency of phylogenetically diverse reductive dehalogenase-homologous genes in deep subseafloor sedimentary metagenomes.</title>
        <authorList>
            <person name="Kawai M."/>
            <person name="Futagami T."/>
            <person name="Toyoda A."/>
            <person name="Takaki Y."/>
            <person name="Nishi S."/>
            <person name="Hori S."/>
            <person name="Arai W."/>
            <person name="Tsubouchi T."/>
            <person name="Morono Y."/>
            <person name="Uchiyama I."/>
            <person name="Ito T."/>
            <person name="Fujiyama A."/>
            <person name="Inagaki F."/>
            <person name="Takami H."/>
        </authorList>
    </citation>
    <scope>NUCLEOTIDE SEQUENCE</scope>
    <source>
        <strain evidence="1">Expedition CK06-06</strain>
    </source>
</reference>
<proteinExistence type="predicted"/>
<dbReference type="EMBL" id="BART01040612">
    <property type="protein sequence ID" value="GAH30287.1"/>
    <property type="molecule type" value="Genomic_DNA"/>
</dbReference>
<feature type="non-terminal residue" evidence="1">
    <location>
        <position position="90"/>
    </location>
</feature>
<comment type="caution">
    <text evidence="1">The sequence shown here is derived from an EMBL/GenBank/DDBJ whole genome shotgun (WGS) entry which is preliminary data.</text>
</comment>
<dbReference type="AlphaFoldDB" id="X1ECE3"/>
<name>X1ECE3_9ZZZZ</name>
<protein>
    <submittedName>
        <fullName evidence="1">Uncharacterized protein</fullName>
    </submittedName>
</protein>
<gene>
    <name evidence="1" type="ORF">S01H4_65977</name>
</gene>